<evidence type="ECO:0000313" key="1">
    <source>
        <dbReference type="EMBL" id="KAG7159080.1"/>
    </source>
</evidence>
<proteinExistence type="predicted"/>
<evidence type="ECO:0000313" key="2">
    <source>
        <dbReference type="Proteomes" id="UP000747542"/>
    </source>
</evidence>
<dbReference type="AlphaFoldDB" id="A0A8J5MPP1"/>
<accession>A0A8J5MPP1</accession>
<dbReference type="EMBL" id="JAHLQT010033882">
    <property type="protein sequence ID" value="KAG7159080.1"/>
    <property type="molecule type" value="Genomic_DNA"/>
</dbReference>
<comment type="caution">
    <text evidence="1">The sequence shown here is derived from an EMBL/GenBank/DDBJ whole genome shotgun (WGS) entry which is preliminary data.</text>
</comment>
<dbReference type="Proteomes" id="UP000747542">
    <property type="component" value="Unassembled WGS sequence"/>
</dbReference>
<gene>
    <name evidence="1" type="ORF">Hamer_G023167</name>
</gene>
<protein>
    <submittedName>
        <fullName evidence="1">Uncharacterized protein</fullName>
    </submittedName>
</protein>
<reference evidence="1" key="1">
    <citation type="journal article" date="2021" name="Sci. Adv.">
        <title>The American lobster genome reveals insights on longevity, neural, and immune adaptations.</title>
        <authorList>
            <person name="Polinski J.M."/>
            <person name="Zimin A.V."/>
            <person name="Clark K.F."/>
            <person name="Kohn A.B."/>
            <person name="Sadowski N."/>
            <person name="Timp W."/>
            <person name="Ptitsyn A."/>
            <person name="Khanna P."/>
            <person name="Romanova D.Y."/>
            <person name="Williams P."/>
            <person name="Greenwood S.J."/>
            <person name="Moroz L.L."/>
            <person name="Walt D.R."/>
            <person name="Bodnar A.G."/>
        </authorList>
    </citation>
    <scope>NUCLEOTIDE SEQUENCE</scope>
    <source>
        <strain evidence="1">GMGI-L3</strain>
    </source>
</reference>
<name>A0A8J5MPP1_HOMAM</name>
<dbReference type="OrthoDB" id="6345950at2759"/>
<keyword evidence="2" id="KW-1185">Reference proteome</keyword>
<sequence>MELPFDPPSTPGKTPGSLVKQASRSFALRLIDISLPVIGKYWEGEIKPGENTKFTKKKAPDKSGLVKHLQNVQRWYRLDEYLSSHNSEIRRLICEAIAEALPSLMPVDDAEPLFMFTLQIMFCLEAGFFSQSREIYDGRLSRSFAEFLQFLMPFGVETIYTTCISFRNAMPILVLIKNSPYLKHVHLYRNLSNHVLTQLRKYCPNIESITLSGHNVVSEEYLFRAFFGGKDKTQVISCVECREKLKLSFPKLKSVNMLMDLDNDDIMFFLQHYYPNIKTSWTKSIAENRLTPPTLKTVLNPPPRLLEHGYYYEFDTLEFTMRRHTLENWIVDEEHIEYPKVKHVSIFHACHDLSEQKEIKEKIKDVVERLGCTTFSYSSPPAEDYLDTLSVSIPVLETLGTCLTEAHLSTFEVLDARILFNCLDLCPGLTIFSINASRIQMDSGLPIVGLNKLPHLHSLGMSVKTLNNSEKSCLDYMVRAAPNLKTVELFGANLQSVVQDLVISGALSKIQILSLHKSMSWFTDHDLQNCIFLGENLCSLSVLMLNPILRQTLFQIKTHFIHTQLKVIHRYKMLIG</sequence>
<organism evidence="1 2">
    <name type="scientific">Homarus americanus</name>
    <name type="common">American lobster</name>
    <dbReference type="NCBI Taxonomy" id="6706"/>
    <lineage>
        <taxon>Eukaryota</taxon>
        <taxon>Metazoa</taxon>
        <taxon>Ecdysozoa</taxon>
        <taxon>Arthropoda</taxon>
        <taxon>Crustacea</taxon>
        <taxon>Multicrustacea</taxon>
        <taxon>Malacostraca</taxon>
        <taxon>Eumalacostraca</taxon>
        <taxon>Eucarida</taxon>
        <taxon>Decapoda</taxon>
        <taxon>Pleocyemata</taxon>
        <taxon>Astacidea</taxon>
        <taxon>Nephropoidea</taxon>
        <taxon>Nephropidae</taxon>
        <taxon>Homarus</taxon>
    </lineage>
</organism>